<feature type="signal peptide" evidence="1">
    <location>
        <begin position="1"/>
        <end position="36"/>
    </location>
</feature>
<evidence type="ECO:0000313" key="2">
    <source>
        <dbReference type="EMBL" id="MBC9718887.1"/>
    </source>
</evidence>
<evidence type="ECO:0000313" key="3">
    <source>
        <dbReference type="Proteomes" id="UP000642284"/>
    </source>
</evidence>
<dbReference type="Proteomes" id="UP000642284">
    <property type="component" value="Unassembled WGS sequence"/>
</dbReference>
<reference evidence="2 3" key="1">
    <citation type="submission" date="2020-08" db="EMBL/GenBank/DDBJ databases">
        <title>Genemic of Streptomyces polyaspartic.</title>
        <authorList>
            <person name="Liu W."/>
        </authorList>
    </citation>
    <scope>NUCLEOTIDE SEQUENCE [LARGE SCALE GENOMIC DNA]</scope>
    <source>
        <strain evidence="2 3">TRM66268-LWL</strain>
    </source>
</reference>
<sequence length="91" mass="9260">MNRIAGVKNGLGRRSARVAVTVAATGLLFLTGQAAAQASAPQPAPHAAAAQELSARGLLDGLPQHAAQTAIEIVEEIVATPQTNDWGTPKP</sequence>
<organism evidence="2 3">
    <name type="scientific">Streptomyces polyasparticus</name>
    <dbReference type="NCBI Taxonomy" id="2767826"/>
    <lineage>
        <taxon>Bacteria</taxon>
        <taxon>Bacillati</taxon>
        <taxon>Actinomycetota</taxon>
        <taxon>Actinomycetes</taxon>
        <taxon>Kitasatosporales</taxon>
        <taxon>Streptomycetaceae</taxon>
        <taxon>Streptomyces</taxon>
    </lineage>
</organism>
<protein>
    <submittedName>
        <fullName evidence="2">Uncharacterized protein</fullName>
    </submittedName>
</protein>
<name>A0ABR7SWC2_9ACTN</name>
<keyword evidence="3" id="KW-1185">Reference proteome</keyword>
<comment type="caution">
    <text evidence="2">The sequence shown here is derived from an EMBL/GenBank/DDBJ whole genome shotgun (WGS) entry which is preliminary data.</text>
</comment>
<dbReference type="RefSeq" id="WP_187819311.1">
    <property type="nucleotide sequence ID" value="NZ_JACTVJ010000030.1"/>
</dbReference>
<evidence type="ECO:0000256" key="1">
    <source>
        <dbReference type="SAM" id="SignalP"/>
    </source>
</evidence>
<feature type="chain" id="PRO_5047091577" evidence="1">
    <location>
        <begin position="37"/>
        <end position="91"/>
    </location>
</feature>
<gene>
    <name evidence="2" type="ORF">H9Y04_40800</name>
</gene>
<keyword evidence="1" id="KW-0732">Signal</keyword>
<accession>A0ABR7SWC2</accession>
<proteinExistence type="predicted"/>
<dbReference type="EMBL" id="JACTVJ010000030">
    <property type="protein sequence ID" value="MBC9718887.1"/>
    <property type="molecule type" value="Genomic_DNA"/>
</dbReference>